<evidence type="ECO:0000313" key="8">
    <source>
        <dbReference type="Proteomes" id="UP000721844"/>
    </source>
</evidence>
<dbReference type="PANTHER" id="PTHR43790:SF9">
    <property type="entry name" value="GALACTOFURANOSE TRANSPORTER ATP-BINDING PROTEIN YTFR"/>
    <property type="match status" value="1"/>
</dbReference>
<evidence type="ECO:0000256" key="5">
    <source>
        <dbReference type="ARBA" id="ARBA00022840"/>
    </source>
</evidence>
<dbReference type="InterPro" id="IPR027417">
    <property type="entry name" value="P-loop_NTPase"/>
</dbReference>
<dbReference type="PROSITE" id="PS50893">
    <property type="entry name" value="ABC_TRANSPORTER_2"/>
    <property type="match status" value="1"/>
</dbReference>
<dbReference type="CDD" id="cd03216">
    <property type="entry name" value="ABC_Carb_Monos_I"/>
    <property type="match status" value="1"/>
</dbReference>
<name>A0A964E5Q9_9PROT</name>
<dbReference type="InterPro" id="IPR003593">
    <property type="entry name" value="AAA+_ATPase"/>
</dbReference>
<dbReference type="CDD" id="cd03215">
    <property type="entry name" value="ABC_Carb_Monos_II"/>
    <property type="match status" value="1"/>
</dbReference>
<dbReference type="RefSeq" id="WP_227309437.1">
    <property type="nucleotide sequence ID" value="NZ_JAESVA010000009.1"/>
</dbReference>
<dbReference type="InterPro" id="IPR017871">
    <property type="entry name" value="ABC_transporter-like_CS"/>
</dbReference>
<keyword evidence="3" id="KW-0677">Repeat</keyword>
<evidence type="ECO:0000256" key="2">
    <source>
        <dbReference type="ARBA" id="ARBA00022597"/>
    </source>
</evidence>
<dbReference type="InterPro" id="IPR003439">
    <property type="entry name" value="ABC_transporter-like_ATP-bd"/>
</dbReference>
<organism evidence="7 8">
    <name type="scientific">Acidisoma cellulosilyticum</name>
    <dbReference type="NCBI Taxonomy" id="2802395"/>
    <lineage>
        <taxon>Bacteria</taxon>
        <taxon>Pseudomonadati</taxon>
        <taxon>Pseudomonadota</taxon>
        <taxon>Alphaproteobacteria</taxon>
        <taxon>Acetobacterales</taxon>
        <taxon>Acidocellaceae</taxon>
        <taxon>Acidisoma</taxon>
    </lineage>
</organism>
<dbReference type="InterPro" id="IPR050107">
    <property type="entry name" value="ABC_carbohydrate_import_ATPase"/>
</dbReference>
<dbReference type="EMBL" id="JAESVA010000009">
    <property type="protein sequence ID" value="MCB8882781.1"/>
    <property type="molecule type" value="Genomic_DNA"/>
</dbReference>
<keyword evidence="1" id="KW-0813">Transport</keyword>
<dbReference type="GO" id="GO:0016887">
    <property type="term" value="F:ATP hydrolysis activity"/>
    <property type="evidence" value="ECO:0007669"/>
    <property type="project" value="InterPro"/>
</dbReference>
<dbReference type="GO" id="GO:0005524">
    <property type="term" value="F:ATP binding"/>
    <property type="evidence" value="ECO:0007669"/>
    <property type="project" value="UniProtKB-KW"/>
</dbReference>
<dbReference type="PROSITE" id="PS00211">
    <property type="entry name" value="ABC_TRANSPORTER_1"/>
    <property type="match status" value="1"/>
</dbReference>
<keyword evidence="5 7" id="KW-0067">ATP-binding</keyword>
<dbReference type="SUPFAM" id="SSF52540">
    <property type="entry name" value="P-loop containing nucleoside triphosphate hydrolases"/>
    <property type="match status" value="2"/>
</dbReference>
<evidence type="ECO:0000313" key="7">
    <source>
        <dbReference type="EMBL" id="MCB8882781.1"/>
    </source>
</evidence>
<feature type="domain" description="ABC transporter" evidence="6">
    <location>
        <begin position="4"/>
        <end position="517"/>
    </location>
</feature>
<sequence length="525" mass="56525">MSELSVKGLTFAFSSFVALKNVDLSIRSGEIVGIIGENGAGKSTLLNILSGTLHATSGSVTVDGEALAVKNYNEANLKGIWRIFQDPATIPNLRVYENLFLGHESKFLRFGLLNKSAMIQLARKLVADMQLRVDVRDVMHKYDFPTRQALEVGKATLLPSILGLSSGYVLFDEPTTGLTRSEVTLLLSRMRQLKASGAGVAFVSHRLQELFDVCDRIVVLKDGHVVGAGATAEFDEDKLHRMMVGRDVQNLAEVKPRARSDAPPRLVAKDLTIYATAAKDAHIRRAEVDHVSLEIGTGEIVGIGGLLGSGKNHLLRLIAGDMRASGGGVTLDGRPLLGSLKARKDLGIAFVPSDRGREAIVGALSVASNISLASGHSGALGFSNRIGIWRGRHEQAVTKAMIKELAIKASPEQTVGSLSGGNQQKVALAKWIHRDPRVMLIENPTAGVDVGAKVEIYRHLLALAARGTSILYVTDDLPELIRLSDRVLIMRDGGLVANLDNRSHALNEHELVALMIGRSQAQSLH</sequence>
<accession>A0A964E5Q9</accession>
<evidence type="ECO:0000256" key="4">
    <source>
        <dbReference type="ARBA" id="ARBA00022741"/>
    </source>
</evidence>
<evidence type="ECO:0000256" key="1">
    <source>
        <dbReference type="ARBA" id="ARBA00022448"/>
    </source>
</evidence>
<keyword evidence="8" id="KW-1185">Reference proteome</keyword>
<keyword evidence="4" id="KW-0547">Nucleotide-binding</keyword>
<evidence type="ECO:0000256" key="3">
    <source>
        <dbReference type="ARBA" id="ARBA00022737"/>
    </source>
</evidence>
<dbReference type="SMART" id="SM00382">
    <property type="entry name" value="AAA"/>
    <property type="match status" value="2"/>
</dbReference>
<protein>
    <submittedName>
        <fullName evidence="7">Sugar ABC transporter ATP-binding protein</fullName>
    </submittedName>
</protein>
<dbReference type="Gene3D" id="3.40.50.300">
    <property type="entry name" value="P-loop containing nucleotide triphosphate hydrolases"/>
    <property type="match status" value="2"/>
</dbReference>
<reference evidence="7 8" key="1">
    <citation type="journal article" date="2021" name="Microorganisms">
        <title>Acidisoma silvae sp. nov. and Acidisomacellulosilytica sp. nov., Two Acidophilic Bacteria Isolated from Decaying Wood, Hydrolyzing Cellulose and Producing Poly-3-hydroxybutyrate.</title>
        <authorList>
            <person name="Mieszkin S."/>
            <person name="Pouder E."/>
            <person name="Uroz S."/>
            <person name="Simon-Colin C."/>
            <person name="Alain K."/>
        </authorList>
    </citation>
    <scope>NUCLEOTIDE SEQUENCE [LARGE SCALE GENOMIC DNA]</scope>
    <source>
        <strain evidence="7 8">HW T5.17</strain>
    </source>
</reference>
<comment type="caution">
    <text evidence="7">The sequence shown here is derived from an EMBL/GenBank/DDBJ whole genome shotgun (WGS) entry which is preliminary data.</text>
</comment>
<dbReference type="Pfam" id="PF00005">
    <property type="entry name" value="ABC_tran"/>
    <property type="match status" value="2"/>
</dbReference>
<gene>
    <name evidence="7" type="ORF">ACELLULO517_21225</name>
</gene>
<proteinExistence type="predicted"/>
<dbReference type="PANTHER" id="PTHR43790">
    <property type="entry name" value="CARBOHYDRATE TRANSPORT ATP-BINDING PROTEIN MG119-RELATED"/>
    <property type="match status" value="1"/>
</dbReference>
<evidence type="ECO:0000259" key="6">
    <source>
        <dbReference type="PROSITE" id="PS50893"/>
    </source>
</evidence>
<dbReference type="Proteomes" id="UP000721844">
    <property type="component" value="Unassembled WGS sequence"/>
</dbReference>
<dbReference type="AlphaFoldDB" id="A0A964E5Q9"/>
<keyword evidence="2" id="KW-0762">Sugar transport</keyword>